<organism evidence="1 2">
    <name type="scientific">Prevotella pallens</name>
    <dbReference type="NCBI Taxonomy" id="60133"/>
    <lineage>
        <taxon>Bacteria</taxon>
        <taxon>Pseudomonadati</taxon>
        <taxon>Bacteroidota</taxon>
        <taxon>Bacteroidia</taxon>
        <taxon>Bacteroidales</taxon>
        <taxon>Prevotellaceae</taxon>
        <taxon>Prevotella</taxon>
    </lineage>
</organism>
<sequence length="37" mass="4271">MMEKAVFINGVLALSNSPIANEEIEEIYWGMWRNNLS</sequence>
<gene>
    <name evidence="1" type="ORF">BC673_1612</name>
</gene>
<comment type="caution">
    <text evidence="1">The sequence shown here is derived from an EMBL/GenBank/DDBJ whole genome shotgun (WGS) entry which is preliminary data.</text>
</comment>
<name>A0ABX9DP84_9BACT</name>
<proteinExistence type="predicted"/>
<evidence type="ECO:0000313" key="2">
    <source>
        <dbReference type="Proteomes" id="UP000249852"/>
    </source>
</evidence>
<keyword evidence="2" id="KW-1185">Reference proteome</keyword>
<accession>A0ABX9DP84</accession>
<evidence type="ECO:0000313" key="1">
    <source>
        <dbReference type="EMBL" id="RAS39945.1"/>
    </source>
</evidence>
<reference evidence="1 2" key="1">
    <citation type="submission" date="2018-06" db="EMBL/GenBank/DDBJ databases">
        <title>Genomic Encyclopedia of Archaeal and Bacterial Type Strains, Phase II (KMG-II): from individual species to whole genera.</title>
        <authorList>
            <person name="Goeker M."/>
        </authorList>
    </citation>
    <scope>NUCLEOTIDE SEQUENCE [LARGE SCALE GENOMIC DNA]</scope>
    <source>
        <strain evidence="1 2">DSM 18710</strain>
    </source>
</reference>
<dbReference type="Proteomes" id="UP000249852">
    <property type="component" value="Unassembled WGS sequence"/>
</dbReference>
<dbReference type="EMBL" id="QLTQ01000061">
    <property type="protein sequence ID" value="RAS39945.1"/>
    <property type="molecule type" value="Genomic_DNA"/>
</dbReference>
<protein>
    <submittedName>
        <fullName evidence="1">Uncharacterized protein</fullName>
    </submittedName>
</protein>